<keyword evidence="1 4" id="KW-1015">Disulfide bond</keyword>
<keyword evidence="7" id="KW-1185">Reference proteome</keyword>
<accession>A0AAD5XTQ7</accession>
<feature type="disulfide bond" description="Redox-active" evidence="4">
    <location>
        <begin position="29"/>
        <end position="32"/>
    </location>
</feature>
<name>A0AAD5XTQ7_9FUNG</name>
<reference evidence="6" key="1">
    <citation type="submission" date="2020-05" db="EMBL/GenBank/DDBJ databases">
        <title>Phylogenomic resolution of chytrid fungi.</title>
        <authorList>
            <person name="Stajich J.E."/>
            <person name="Amses K."/>
            <person name="Simmons R."/>
            <person name="Seto K."/>
            <person name="Myers J."/>
            <person name="Bonds A."/>
            <person name="Quandt C.A."/>
            <person name="Barry K."/>
            <person name="Liu P."/>
            <person name="Grigoriev I."/>
            <person name="Longcore J.E."/>
            <person name="James T.Y."/>
        </authorList>
    </citation>
    <scope>NUCLEOTIDE SEQUENCE</scope>
    <source>
        <strain evidence="6">JEL0379</strain>
    </source>
</reference>
<evidence type="ECO:0000256" key="4">
    <source>
        <dbReference type="PIRSR" id="PIRSR000077-4"/>
    </source>
</evidence>
<dbReference type="EMBL" id="JADGJQ010000007">
    <property type="protein sequence ID" value="KAJ3183124.1"/>
    <property type="molecule type" value="Genomic_DNA"/>
</dbReference>
<feature type="domain" description="Thioredoxin" evidence="5">
    <location>
        <begin position="1"/>
        <end position="103"/>
    </location>
</feature>
<evidence type="ECO:0000256" key="1">
    <source>
        <dbReference type="ARBA" id="ARBA00023157"/>
    </source>
</evidence>
<dbReference type="Proteomes" id="UP001212152">
    <property type="component" value="Unassembled WGS sequence"/>
</dbReference>
<dbReference type="PANTHER" id="PTHR46115">
    <property type="entry name" value="THIOREDOXIN-LIKE PROTEIN 1"/>
    <property type="match status" value="1"/>
</dbReference>
<dbReference type="Gene3D" id="3.40.30.10">
    <property type="entry name" value="Glutaredoxin"/>
    <property type="match status" value="1"/>
</dbReference>
<gene>
    <name evidence="6" type="primary">TRX2</name>
    <name evidence="6" type="ORF">HDU87_007547</name>
</gene>
<dbReference type="PRINTS" id="PR00421">
    <property type="entry name" value="THIOREDOXIN"/>
</dbReference>
<evidence type="ECO:0000259" key="5">
    <source>
        <dbReference type="PROSITE" id="PS51352"/>
    </source>
</evidence>
<evidence type="ECO:0000313" key="7">
    <source>
        <dbReference type="Proteomes" id="UP001212152"/>
    </source>
</evidence>
<dbReference type="Pfam" id="PF00085">
    <property type="entry name" value="Thioredoxin"/>
    <property type="match status" value="1"/>
</dbReference>
<dbReference type="PROSITE" id="PS00194">
    <property type="entry name" value="THIOREDOXIN_1"/>
    <property type="match status" value="1"/>
</dbReference>
<dbReference type="PROSITE" id="PS51352">
    <property type="entry name" value="THIOREDOXIN_2"/>
    <property type="match status" value="1"/>
</dbReference>
<proteinExistence type="inferred from homology"/>
<comment type="similarity">
    <text evidence="2">Belongs to the thioredoxin family.</text>
</comment>
<feature type="site" description="Deprotonates C-terminal active site Cys" evidence="3">
    <location>
        <position position="23"/>
    </location>
</feature>
<comment type="caution">
    <text evidence="6">The sequence shown here is derived from an EMBL/GenBank/DDBJ whole genome shotgun (WGS) entry which is preliminary data.</text>
</comment>
<dbReference type="FunFam" id="3.40.30.10:FF:000245">
    <property type="entry name" value="Thioredoxin"/>
    <property type="match status" value="1"/>
</dbReference>
<protein>
    <recommendedName>
        <fullName evidence="2">Thioredoxin</fullName>
    </recommendedName>
</protein>
<feature type="active site" description="Nucleophile" evidence="3">
    <location>
        <position position="32"/>
    </location>
</feature>
<dbReference type="GO" id="GO:0015035">
    <property type="term" value="F:protein-disulfide reductase activity"/>
    <property type="evidence" value="ECO:0007669"/>
    <property type="project" value="InterPro"/>
</dbReference>
<dbReference type="InterPro" id="IPR013766">
    <property type="entry name" value="Thioredoxin_domain"/>
</dbReference>
<evidence type="ECO:0000313" key="6">
    <source>
        <dbReference type="EMBL" id="KAJ3183124.1"/>
    </source>
</evidence>
<feature type="site" description="Contributes to redox potential value" evidence="3">
    <location>
        <position position="31"/>
    </location>
</feature>
<keyword evidence="4" id="KW-0676">Redox-active center</keyword>
<dbReference type="InterPro" id="IPR005746">
    <property type="entry name" value="Thioredoxin"/>
</dbReference>
<feature type="site" description="Contributes to redox potential value" evidence="3">
    <location>
        <position position="30"/>
    </location>
</feature>
<evidence type="ECO:0000256" key="3">
    <source>
        <dbReference type="PIRSR" id="PIRSR000077-1"/>
    </source>
</evidence>
<dbReference type="PIRSF" id="PIRSF000077">
    <property type="entry name" value="Thioredoxin"/>
    <property type="match status" value="1"/>
</dbReference>
<organism evidence="6 7">
    <name type="scientific">Geranomyces variabilis</name>
    <dbReference type="NCBI Taxonomy" id="109894"/>
    <lineage>
        <taxon>Eukaryota</taxon>
        <taxon>Fungi</taxon>
        <taxon>Fungi incertae sedis</taxon>
        <taxon>Chytridiomycota</taxon>
        <taxon>Chytridiomycota incertae sedis</taxon>
        <taxon>Chytridiomycetes</taxon>
        <taxon>Spizellomycetales</taxon>
        <taxon>Powellomycetaceae</taxon>
        <taxon>Geranomyces</taxon>
    </lineage>
</organism>
<dbReference type="SUPFAM" id="SSF52833">
    <property type="entry name" value="Thioredoxin-like"/>
    <property type="match status" value="1"/>
</dbReference>
<evidence type="ECO:0000256" key="2">
    <source>
        <dbReference type="PIRNR" id="PIRNR000077"/>
    </source>
</evidence>
<dbReference type="InterPro" id="IPR036249">
    <property type="entry name" value="Thioredoxin-like_sf"/>
</dbReference>
<dbReference type="InterPro" id="IPR017937">
    <property type="entry name" value="Thioredoxin_CS"/>
</dbReference>
<sequence>MVKVVKTSEEFAAVIRDNKVVIDFHATWCGPCKMIAPKYEGFSTKYTGAVFVKLDVDEVPDVAEKEGISSMPSFLIFVDGQRVGEIVGANPAKLEAEIKKHVPAAE</sequence>
<feature type="active site" description="Nucleophile" evidence="3">
    <location>
        <position position="29"/>
    </location>
</feature>
<dbReference type="CDD" id="cd02947">
    <property type="entry name" value="TRX_family"/>
    <property type="match status" value="1"/>
</dbReference>
<dbReference type="AlphaFoldDB" id="A0AAD5XTQ7"/>